<evidence type="ECO:0000313" key="5">
    <source>
        <dbReference type="Proteomes" id="UP000053237"/>
    </source>
</evidence>
<dbReference type="InterPro" id="IPR048255">
    <property type="entry name" value="IML1_N"/>
</dbReference>
<gene>
    <name evidence="4" type="ORF">BN9_049080</name>
</gene>
<evidence type="ECO:0000313" key="4">
    <source>
        <dbReference type="EMBL" id="CCI44124.1"/>
    </source>
</evidence>
<dbReference type="GO" id="GO:0005096">
    <property type="term" value="F:GTPase activator activity"/>
    <property type="evidence" value="ECO:0007669"/>
    <property type="project" value="InterPro"/>
</dbReference>
<dbReference type="GO" id="GO:1990130">
    <property type="term" value="C:GATOR1 complex"/>
    <property type="evidence" value="ECO:0007669"/>
    <property type="project" value="TreeGrafter"/>
</dbReference>
<dbReference type="Pfam" id="PF23013">
    <property type="entry name" value="IML1_N"/>
    <property type="match status" value="1"/>
</dbReference>
<feature type="compositionally biased region" description="Basic and acidic residues" evidence="1">
    <location>
        <begin position="23"/>
        <end position="33"/>
    </location>
</feature>
<protein>
    <recommendedName>
        <fullName evidence="6">Vacuolar membrane-associated protein iml1</fullName>
    </recommendedName>
</protein>
<evidence type="ECO:0008006" key="6">
    <source>
        <dbReference type="Google" id="ProtNLM"/>
    </source>
</evidence>
<dbReference type="Proteomes" id="UP000053237">
    <property type="component" value="Unassembled WGS sequence"/>
</dbReference>
<dbReference type="InterPro" id="IPR055213">
    <property type="entry name" value="IML1_double_psi_beta_barrel"/>
</dbReference>
<evidence type="ECO:0000259" key="3">
    <source>
        <dbReference type="Pfam" id="PF23013"/>
    </source>
</evidence>
<dbReference type="InParanoid" id="A0A024GBS9"/>
<organism evidence="4 5">
    <name type="scientific">Albugo candida</name>
    <dbReference type="NCBI Taxonomy" id="65357"/>
    <lineage>
        <taxon>Eukaryota</taxon>
        <taxon>Sar</taxon>
        <taxon>Stramenopiles</taxon>
        <taxon>Oomycota</taxon>
        <taxon>Peronosporomycetes</taxon>
        <taxon>Albuginales</taxon>
        <taxon>Albuginaceae</taxon>
        <taxon>Albugo</taxon>
    </lineage>
</organism>
<reference evidence="4 5" key="1">
    <citation type="submission" date="2012-05" db="EMBL/GenBank/DDBJ databases">
        <title>Recombination and specialization in a pathogen metapopulation.</title>
        <authorList>
            <person name="Gardiner A."/>
            <person name="Kemen E."/>
            <person name="Schultz-Larsen T."/>
            <person name="MacLean D."/>
            <person name="Van Oosterhout C."/>
            <person name="Jones J.D.G."/>
        </authorList>
    </citation>
    <scope>NUCLEOTIDE SEQUENCE [LARGE SCALE GENOMIC DNA]</scope>
    <source>
        <strain evidence="4 5">Ac Nc2</strain>
    </source>
</reference>
<dbReference type="STRING" id="65357.A0A024GBS9"/>
<dbReference type="InterPro" id="IPR027244">
    <property type="entry name" value="IML1"/>
</dbReference>
<feature type="domain" description="IML1 N-terminal double psi beta-barrel" evidence="3">
    <location>
        <begin position="195"/>
        <end position="241"/>
    </location>
</feature>
<evidence type="ECO:0000259" key="2">
    <source>
        <dbReference type="Pfam" id="PF12257"/>
    </source>
</evidence>
<dbReference type="Pfam" id="PF12257">
    <property type="entry name" value="IML1"/>
    <property type="match status" value="1"/>
</dbReference>
<dbReference type="OrthoDB" id="39497at2759"/>
<dbReference type="EMBL" id="CAIX01000062">
    <property type="protein sequence ID" value="CCI44124.1"/>
    <property type="molecule type" value="Genomic_DNA"/>
</dbReference>
<proteinExistence type="predicted"/>
<sequence length="1557" mass="177576">MSRRWDRKKRTRTKLTAQGADGSDSRNPGKTDDCSSNAFQPVPKIDRQGHSSQSDALPTYTKPVLHEDKQTSCGSYKYSNAQITAGVFNLHVHGHEFHSGQEIILSPEHFSILKEIPWNEYVIEVFHPSDEYVRSNSEDDLPCGTSTNCIGSSHSTNQNSTTNSIMNSGGTKARTDSSRRKNAFPYPSLHNQAEKDPRNHLLLEIPHNTHTLTLKGKVQVSILKEIATFFNLQPFKDVVIRFVPKNQVEAEFVEISLKDQFISRRDLWYLKRSVTGKPVSVGKNVRVHGTRWQVMDVHASKNEEQVVSGVISEHTKLSLRSKTSRVMWLIQISPELWDLANSGYMYLEILVNVVHHVLQKWIRHKVSHSLTILFFARSYYPEDETEGNESSAENAFQKSSRSLFKNENVALKKKEIQRANSQDVHHNPEIRCTTTASDRPAVASLPICVDEENRKYQDFYKVVVFDSTITDVQPLLVRLKCELNDYPRVCGWRSPKFWKNQSATTLNPQSQQNARDGVPSNAQDGNLLEAINIVLNIFDKHHIDRHLARTGQNVVIATAGNGIFKVNKQLSEITEQRMMDHGIGIDIICLSSPPLHRCPLFIFKQPVAATDPFPTTKETQDDSNITSSSQMHNNYCSCAGNQAIIKSVSQVRRSRTGSMDTLHDVHPTVTSMSFPRNQQLCKHCCRRLEKPASHVVPLWIPVTFVQDILQSHPCRLDDDLSENCDICSPMQDRCFEPLPLCRMMKKKEMIRNLKSSQLPHSLEYLLDLHHSSEDHPDFEFKSVYNSIEKIAYSDNSLHKSNQDVRFDGISAIWQVKEAQEDFLRARAPSIDLNDDDISALASLMSPNNYAPPDNTSLLQRFQRYDDQIFQHCEGKEGYFFLQTPKTPDNDRLLISPPQRPNSGAKSHGTTAVNVPHLTLGMRASTHSVADTQRRRVHHGSYCGSPGHSVAASAGSSIYENYCTEGGDQYHSHHPGNESILNEGPSPHPYSESILALSISPAALGKGALKYRNDDTNGRQSAFGSLPNAELLDHSIGLGGVYGSSYGNSYKIDGVTSDSLFRSHADLYKQLTSNHRRWSQLYNKRDPFKLVRTTFQWKSLVFPALLPLTTDYFPSPKELKAHYTESFYSITLPERDEQSGETYQDYRELVMEMIAQRFSQDFQLVTKEGISPFQNIVDGAAANEKQDSVFRLSMGHRIHEITYNQEAQTIDVKRYQQRAVALSDVDIMEYRYSLWSPVCEKFLAATQEFRKYSRSEYSWNYLDQLICGYYDEMSEVIKYKRITYCILPPPFGAESILEYTERFSKFHDYLKSRAGNSSTFPPIQTRVEWRAGMSTSGKNAFERVRQQVVKIPLHSNDTMTRQNWILLKLDTELSSTQCYHIELQWMVCCSSMVEDFILGLSRRAKQLSLDFLQVPAYGISPNLNMHPILCPIFIAMQDQQQQRVFESALVEHLNFCPQGLQLTPSNQFGRSEEYRIIHIEYVGWTRKRRGSYYRQYIHRVLPCYIRITQTGVIWISSCQQKLEDFQQLYAQTVQTIDSIVVASTSLEFILQAALDSSQ</sequence>
<dbReference type="GO" id="GO:0010508">
    <property type="term" value="P:positive regulation of autophagy"/>
    <property type="evidence" value="ECO:0007669"/>
    <property type="project" value="TreeGrafter"/>
</dbReference>
<feature type="compositionally biased region" description="Basic residues" evidence="1">
    <location>
        <begin position="1"/>
        <end position="13"/>
    </location>
</feature>
<feature type="compositionally biased region" description="Low complexity" evidence="1">
    <location>
        <begin position="152"/>
        <end position="168"/>
    </location>
</feature>
<comment type="caution">
    <text evidence="4">The sequence shown here is derived from an EMBL/GenBank/DDBJ whole genome shotgun (WGS) entry which is preliminary data.</text>
</comment>
<dbReference type="PANTHER" id="PTHR13179:SF8">
    <property type="entry name" value="GATOR COMPLEX PROTEIN DEPDC5"/>
    <property type="match status" value="1"/>
</dbReference>
<feature type="region of interest" description="Disordered" evidence="1">
    <location>
        <begin position="1"/>
        <end position="58"/>
    </location>
</feature>
<accession>A0A024GBS9</accession>
<name>A0A024GBS9_9STRA</name>
<feature type="region of interest" description="Disordered" evidence="1">
    <location>
        <begin position="152"/>
        <end position="190"/>
    </location>
</feature>
<feature type="domain" description="Vacuolar membrane-associated protein Iml1 N-terminal" evidence="2">
    <location>
        <begin position="253"/>
        <end position="603"/>
    </location>
</feature>
<dbReference type="GO" id="GO:1904262">
    <property type="term" value="P:negative regulation of TORC1 signaling"/>
    <property type="evidence" value="ECO:0007669"/>
    <property type="project" value="TreeGrafter"/>
</dbReference>
<keyword evidence="5" id="KW-1185">Reference proteome</keyword>
<evidence type="ECO:0000256" key="1">
    <source>
        <dbReference type="SAM" id="MobiDB-lite"/>
    </source>
</evidence>
<dbReference type="PANTHER" id="PTHR13179">
    <property type="entry name" value="DEP DOMAIN CONTAINING PROTEIN 5"/>
    <property type="match status" value="1"/>
</dbReference>